<dbReference type="AlphaFoldDB" id="A0AAW7ZEE3"/>
<proteinExistence type="predicted"/>
<evidence type="ECO:0000313" key="4">
    <source>
        <dbReference type="Proteomes" id="UP001172911"/>
    </source>
</evidence>
<feature type="chain" id="PRO_5043622569" evidence="2">
    <location>
        <begin position="24"/>
        <end position="151"/>
    </location>
</feature>
<dbReference type="Pfam" id="PF13801">
    <property type="entry name" value="Metal_resist"/>
    <property type="match status" value="1"/>
</dbReference>
<name>A0AAW7ZEE3_9FIRM</name>
<evidence type="ECO:0000313" key="3">
    <source>
        <dbReference type="EMBL" id="MDO7787629.1"/>
    </source>
</evidence>
<organism evidence="3 4">
    <name type="scientific">Desulforamulus aquiferis</name>
    <dbReference type="NCBI Taxonomy" id="1397668"/>
    <lineage>
        <taxon>Bacteria</taxon>
        <taxon>Bacillati</taxon>
        <taxon>Bacillota</taxon>
        <taxon>Clostridia</taxon>
        <taxon>Eubacteriales</taxon>
        <taxon>Peptococcaceae</taxon>
        <taxon>Desulforamulus</taxon>
    </lineage>
</organism>
<feature type="signal peptide" evidence="2">
    <location>
        <begin position="1"/>
        <end position="23"/>
    </location>
</feature>
<feature type="region of interest" description="Disordered" evidence="1">
    <location>
        <begin position="119"/>
        <end position="151"/>
    </location>
</feature>
<dbReference type="CDD" id="cd09916">
    <property type="entry name" value="CpxP_like"/>
    <property type="match status" value="1"/>
</dbReference>
<accession>A0AAW7ZEE3</accession>
<dbReference type="InterPro" id="IPR025961">
    <property type="entry name" value="Metal_resist"/>
</dbReference>
<dbReference type="InterPro" id="IPR012899">
    <property type="entry name" value="LTXXQ"/>
</dbReference>
<dbReference type="EMBL" id="JARPTC010000014">
    <property type="protein sequence ID" value="MDO7787629.1"/>
    <property type="molecule type" value="Genomic_DNA"/>
</dbReference>
<dbReference type="GO" id="GO:0042597">
    <property type="term" value="C:periplasmic space"/>
    <property type="evidence" value="ECO:0007669"/>
    <property type="project" value="InterPro"/>
</dbReference>
<keyword evidence="2" id="KW-0732">Signal</keyword>
<evidence type="ECO:0000256" key="1">
    <source>
        <dbReference type="SAM" id="MobiDB-lite"/>
    </source>
</evidence>
<reference evidence="3" key="2">
    <citation type="submission" date="2023-03" db="EMBL/GenBank/DDBJ databases">
        <authorList>
            <person name="Zhang Z."/>
        </authorList>
    </citation>
    <scope>NUCLEOTIDE SEQUENCE</scope>
    <source>
        <strain evidence="3">DSA</strain>
    </source>
</reference>
<comment type="caution">
    <text evidence="3">The sequence shown here is derived from an EMBL/GenBank/DDBJ whole genome shotgun (WGS) entry which is preliminary data.</text>
</comment>
<evidence type="ECO:0000256" key="2">
    <source>
        <dbReference type="SAM" id="SignalP"/>
    </source>
</evidence>
<reference evidence="3" key="1">
    <citation type="journal article" date="2023" name="J. Hazard. Mater.">
        <title>Anaerobic biodegradation of pyrene and benzo[a]pyrene by a new sulfate-reducing Desulforamulus aquiferis strain DSA.</title>
        <authorList>
            <person name="Zhang Z."/>
            <person name="Sun J."/>
            <person name="Gong X."/>
            <person name="Wang C."/>
            <person name="Wang H."/>
        </authorList>
    </citation>
    <scope>NUCLEOTIDE SEQUENCE</scope>
    <source>
        <strain evidence="3">DSA</strain>
    </source>
</reference>
<protein>
    <submittedName>
        <fullName evidence="3">Spy/CpxP family protein refolding chaperone</fullName>
    </submittedName>
</protein>
<dbReference type="RefSeq" id="WP_304542810.1">
    <property type="nucleotide sequence ID" value="NZ_JARPTC010000014.1"/>
</dbReference>
<dbReference type="Gene3D" id="1.20.120.1490">
    <property type="match status" value="1"/>
</dbReference>
<dbReference type="Proteomes" id="UP001172911">
    <property type="component" value="Unassembled WGS sequence"/>
</dbReference>
<gene>
    <name evidence="3" type="ORF">P6N53_10405</name>
</gene>
<sequence length="151" mass="17180">MKKAVTIMLTLLLAFSIVQVASAEKGWGHGSKQHYSTLGEDPINNLKLTDEQINKLRDIQKKNHQETRELRIKLQDNIFELKQLKFQRNPDKSKVDTKVNEIKELKNKLSEIRQRNKTECQSVLTDEQKAKLPKNAGPTGPNCGKGPCTTE</sequence>
<keyword evidence="4" id="KW-1185">Reference proteome</keyword>